<organism evidence="6">
    <name type="scientific">Calcidiscus leptoporus</name>
    <dbReference type="NCBI Taxonomy" id="127549"/>
    <lineage>
        <taxon>Eukaryota</taxon>
        <taxon>Haptista</taxon>
        <taxon>Haptophyta</taxon>
        <taxon>Prymnesiophyceae</taxon>
        <taxon>Coccolithales</taxon>
        <taxon>Calcidiscaceae</taxon>
        <taxon>Calcidiscus</taxon>
    </lineage>
</organism>
<evidence type="ECO:0000313" key="6">
    <source>
        <dbReference type="EMBL" id="CAD8529331.1"/>
    </source>
</evidence>
<dbReference type="GO" id="GO:0005829">
    <property type="term" value="C:cytosol"/>
    <property type="evidence" value="ECO:0007669"/>
    <property type="project" value="TreeGrafter"/>
</dbReference>
<evidence type="ECO:0000256" key="4">
    <source>
        <dbReference type="ARBA" id="ARBA00022679"/>
    </source>
</evidence>
<dbReference type="InterPro" id="IPR003337">
    <property type="entry name" value="Trehalose_PPase"/>
</dbReference>
<dbReference type="CDD" id="cd03788">
    <property type="entry name" value="GT20_TPS"/>
    <property type="match status" value="1"/>
</dbReference>
<dbReference type="InterPro" id="IPR001830">
    <property type="entry name" value="Glyco_trans_20"/>
</dbReference>
<dbReference type="FunFam" id="3.40.50.2000:FF:000010">
    <property type="entry name" value="Alpha,alpha-trehalose-phosphate synthase"/>
    <property type="match status" value="1"/>
</dbReference>
<accession>A0A7S0IRD4</accession>
<dbReference type="InterPro" id="IPR036412">
    <property type="entry name" value="HAD-like_sf"/>
</dbReference>
<feature type="region of interest" description="Disordered" evidence="5">
    <location>
        <begin position="1"/>
        <end position="29"/>
    </location>
</feature>
<dbReference type="CDD" id="cd01627">
    <property type="entry name" value="HAD_TPP"/>
    <property type="match status" value="1"/>
</dbReference>
<protein>
    <recommendedName>
        <fullName evidence="7">Trehalose-phosphatase</fullName>
    </recommendedName>
</protein>
<proteinExistence type="inferred from homology"/>
<dbReference type="InterPro" id="IPR023214">
    <property type="entry name" value="HAD_sf"/>
</dbReference>
<dbReference type="EMBL" id="HBER01009226">
    <property type="protein sequence ID" value="CAD8529331.1"/>
    <property type="molecule type" value="Transcribed_RNA"/>
</dbReference>
<gene>
    <name evidence="6" type="ORF">CLEP1334_LOCUS4583</name>
</gene>
<reference evidence="6" key="1">
    <citation type="submission" date="2021-01" db="EMBL/GenBank/DDBJ databases">
        <authorList>
            <person name="Corre E."/>
            <person name="Pelletier E."/>
            <person name="Niang G."/>
            <person name="Scheremetjew M."/>
            <person name="Finn R."/>
            <person name="Kale V."/>
            <person name="Holt S."/>
            <person name="Cochrane G."/>
            <person name="Meng A."/>
            <person name="Brown T."/>
            <person name="Cohen L."/>
        </authorList>
    </citation>
    <scope>NUCLEOTIDE SEQUENCE</scope>
    <source>
        <strain evidence="6">RCC1130</strain>
    </source>
</reference>
<feature type="compositionally biased region" description="Basic and acidic residues" evidence="5">
    <location>
        <begin position="176"/>
        <end position="203"/>
    </location>
</feature>
<feature type="region of interest" description="Disordered" evidence="5">
    <location>
        <begin position="926"/>
        <end position="962"/>
    </location>
</feature>
<evidence type="ECO:0000256" key="5">
    <source>
        <dbReference type="SAM" id="MobiDB-lite"/>
    </source>
</evidence>
<sequence>MSEEELSDNETSQLGELVVSSPPNEKARRLGIGNRFGRSADGRLEFMPQVDAEPDEDLLRVGSALQGVFAPLNRSVSDAAPDSISDTLLISKSDAHLRPLNKLMSIEDEADLAAGRHGTIRNSESADSAGAPSSVGPSSPTTHPCVPFEARRSETPPRRKSQPSPLTPWRAQEAPPGEKREKQGDVKEMKTKGAKPESSEKEKALLAQIRELERQLTKEKIRKKEQAKASKESEARRKLIVCSQRLPYRVSRDAEGELNVGYVSGMAAAYESIRRLDITWVGCPQVAVPLDEQQALRELLALKGCVPIFAPPMVLERAEAISSEVLWPLFHYIPLSMLDSDTDMIHKQWEGYKELNQLFSQEVAQLAKPNDLVWVHDYYLMLLPALIREVAPKMKIGWFLHTPFPSSEIYVTLPLRKEILRGVLAANLIGFQIYDYVRHFMTACSRVLGTDVNIESTYILDSLSGTAVTVDAFPAGIDVAKFEAMLESAELKDKVIELQRRFDGKKLLLGVDRMDYIKGIPHKLIALEKFLENNPQWANRVQLVQIATPPRGDTSRYQKLRNKVHKLVGRINGRFGTLEHAPIHYLDQPVSTCDMCALCFLAEIALITSLREGMSKVAFEFIACQRRNRGVLILSEFAGAAQTLGSGALLVNPFNTDEVSNAIYQALHMPEAEREDRHVNMIDYVNKFTMQFWGDDFVTELLTQEQEHELLSLAMPTPLPRAELLDSFSKHSAPTSKRLIVLGLLGTLISFNSFMAAEPVQDPLWKDLLTIASDPRNVVVIVSGRERALVSQFLSDMPVWVIAENGVYYRLGPRAADWNCTLSENLDDSWISSIKPVFKYFEERTPNSFTEIQEHTITWHYREADEDFGEIQASDLQMHLEKVLGNQPVEVFLDSKVVQVRPYGVSKGATLEYVLEGCTSYSRASRTEEARLERESNSKETAKVEAAEERTPAAAADEDSNASEDEVLDFVLCLGAHCMRDEDVFGVLSKEGEASANSSAAQEFLPEEKHTWTCTVGANPSQARYFLDDVQQVATLVSQLAARSYQAPPSPLSEAAPAIETFGMAEDGLPSPLHQLKSFRKRVCGEKLAFFLDYDGTLTPIVENPWEATLPEETRAVVRALAARYPTAIVSGRARATAQNLVAVNNLYYAGSHGFDIAGPLRKRGGASEQEVAALELDMAEPSITYQVADSFRPALEEAKSKVEDVLSHIKGVLVEDNIFSVSVHYRMVAEGAERDEVDSAVEAVVGELPMLRRTAGKMVYELRPSVEWNKGKAVEWLLEQMNKEIDEPVLPIYIGDDVTDEDAFAVVVELGGIGILVSESATKDSTKANYALRNPNEVRQFLEYFASGGSSTRRELDLEPELQQPQPESDVVLLPPPVGYSPITSRSRRTV</sequence>
<comment type="similarity">
    <text evidence="1">In the N-terminal section; belongs to the glycosyltransferase 20 family.</text>
</comment>
<dbReference type="Gene3D" id="3.40.50.1000">
    <property type="entry name" value="HAD superfamily/HAD-like"/>
    <property type="match status" value="3"/>
</dbReference>
<dbReference type="GO" id="GO:0004805">
    <property type="term" value="F:trehalose-phosphatase activity"/>
    <property type="evidence" value="ECO:0007669"/>
    <property type="project" value="TreeGrafter"/>
</dbReference>
<dbReference type="NCBIfam" id="TIGR01484">
    <property type="entry name" value="HAD-SF-IIB"/>
    <property type="match status" value="1"/>
</dbReference>
<feature type="region of interest" description="Disordered" evidence="5">
    <location>
        <begin position="114"/>
        <end position="203"/>
    </location>
</feature>
<dbReference type="SUPFAM" id="SSF56784">
    <property type="entry name" value="HAD-like"/>
    <property type="match status" value="2"/>
</dbReference>
<evidence type="ECO:0000256" key="1">
    <source>
        <dbReference type="ARBA" id="ARBA00005409"/>
    </source>
</evidence>
<feature type="compositionally biased region" description="Basic and acidic residues" evidence="5">
    <location>
        <begin position="926"/>
        <end position="951"/>
    </location>
</feature>
<dbReference type="Gene3D" id="3.40.50.2000">
    <property type="entry name" value="Glycogen Phosphorylase B"/>
    <property type="match status" value="2"/>
</dbReference>
<comment type="similarity">
    <text evidence="2">In the C-terminal section; belongs to the trehalose phosphatase family.</text>
</comment>
<name>A0A7S0IRD4_9EUKA</name>
<dbReference type="PANTHER" id="PTHR10788">
    <property type="entry name" value="TREHALOSE-6-PHOSPHATE SYNTHASE"/>
    <property type="match status" value="1"/>
</dbReference>
<keyword evidence="4" id="KW-0808">Transferase</keyword>
<feature type="compositionally biased region" description="Low complexity" evidence="5">
    <location>
        <begin position="125"/>
        <end position="140"/>
    </location>
</feature>
<dbReference type="GO" id="GO:0005992">
    <property type="term" value="P:trehalose biosynthetic process"/>
    <property type="evidence" value="ECO:0007669"/>
    <property type="project" value="InterPro"/>
</dbReference>
<dbReference type="InterPro" id="IPR006379">
    <property type="entry name" value="HAD-SF_hydro_IIB"/>
</dbReference>
<evidence type="ECO:0008006" key="7">
    <source>
        <dbReference type="Google" id="ProtNLM"/>
    </source>
</evidence>
<dbReference type="GO" id="GO:0003825">
    <property type="term" value="F:alpha,alpha-trehalose-phosphate synthase (UDP-forming) activity"/>
    <property type="evidence" value="ECO:0007669"/>
    <property type="project" value="TreeGrafter"/>
</dbReference>
<dbReference type="NCBIfam" id="TIGR00685">
    <property type="entry name" value="T6PP"/>
    <property type="match status" value="1"/>
</dbReference>
<evidence type="ECO:0000256" key="2">
    <source>
        <dbReference type="ARBA" id="ARBA00006330"/>
    </source>
</evidence>
<dbReference type="Pfam" id="PF00982">
    <property type="entry name" value="Glyco_transf_20"/>
    <property type="match status" value="1"/>
</dbReference>
<dbReference type="Pfam" id="PF02358">
    <property type="entry name" value="Trehalose_PPase"/>
    <property type="match status" value="2"/>
</dbReference>
<keyword evidence="3" id="KW-0328">Glycosyltransferase</keyword>
<dbReference type="SUPFAM" id="SSF53756">
    <property type="entry name" value="UDP-Glycosyltransferase/glycogen phosphorylase"/>
    <property type="match status" value="1"/>
</dbReference>
<evidence type="ECO:0000256" key="3">
    <source>
        <dbReference type="ARBA" id="ARBA00022676"/>
    </source>
</evidence>
<dbReference type="PANTHER" id="PTHR10788:SF106">
    <property type="entry name" value="BCDNA.GH08860"/>
    <property type="match status" value="1"/>
</dbReference>
<feature type="region of interest" description="Disordered" evidence="5">
    <location>
        <begin position="1353"/>
        <end position="1392"/>
    </location>
</feature>